<dbReference type="GO" id="GO:0061603">
    <property type="term" value="F:molybdenum cofactor guanylyltransferase activity"/>
    <property type="evidence" value="ECO:0007669"/>
    <property type="project" value="UniProtKB-EC"/>
</dbReference>
<organism evidence="10 11">
    <name type="scientific">Sulfurovum xiamenensis</name>
    <dbReference type="NCBI Taxonomy" id="3019066"/>
    <lineage>
        <taxon>Bacteria</taxon>
        <taxon>Pseudomonadati</taxon>
        <taxon>Campylobacterota</taxon>
        <taxon>Epsilonproteobacteria</taxon>
        <taxon>Campylobacterales</taxon>
        <taxon>Sulfurovaceae</taxon>
        <taxon>Sulfurovum</taxon>
    </lineage>
</organism>
<evidence type="ECO:0000256" key="7">
    <source>
        <dbReference type="ARBA" id="ARBA00023150"/>
    </source>
</evidence>
<name>A0ABT7QSF4_9BACT</name>
<feature type="domain" description="MobA-like NTP transferase" evidence="9">
    <location>
        <begin position="7"/>
        <end position="157"/>
    </location>
</feature>
<comment type="catalytic activity">
    <reaction evidence="8">
        <text>Mo-molybdopterin + GTP + H(+) = Mo-molybdopterin guanine dinucleotide + diphosphate</text>
        <dbReference type="Rhea" id="RHEA:34243"/>
        <dbReference type="ChEBI" id="CHEBI:15378"/>
        <dbReference type="ChEBI" id="CHEBI:33019"/>
        <dbReference type="ChEBI" id="CHEBI:37565"/>
        <dbReference type="ChEBI" id="CHEBI:71302"/>
        <dbReference type="ChEBI" id="CHEBI:71310"/>
        <dbReference type="EC" id="2.7.7.77"/>
    </reaction>
</comment>
<dbReference type="HAMAP" id="MF_00316">
    <property type="entry name" value="MobA"/>
    <property type="match status" value="1"/>
</dbReference>
<feature type="binding site" evidence="8">
    <location>
        <position position="22"/>
    </location>
    <ligand>
        <name>GTP</name>
        <dbReference type="ChEBI" id="CHEBI:37565"/>
    </ligand>
</feature>
<proteinExistence type="inferred from homology"/>
<comment type="caution">
    <text evidence="10">The sequence shown here is derived from an EMBL/GenBank/DDBJ whole genome shotgun (WGS) entry which is preliminary data.</text>
</comment>
<keyword evidence="7 8" id="KW-0501">Molybdenum cofactor biosynthesis</keyword>
<dbReference type="PANTHER" id="PTHR19136">
    <property type="entry name" value="MOLYBDENUM COFACTOR GUANYLYLTRANSFERASE"/>
    <property type="match status" value="1"/>
</dbReference>
<dbReference type="EC" id="2.7.7.77" evidence="8"/>
<dbReference type="NCBIfam" id="NF001837">
    <property type="entry name" value="PRK00560.1"/>
    <property type="match status" value="1"/>
</dbReference>
<keyword evidence="1 8" id="KW-0963">Cytoplasm</keyword>
<feature type="binding site" evidence="8">
    <location>
        <position position="95"/>
    </location>
    <ligand>
        <name>Mg(2+)</name>
        <dbReference type="ChEBI" id="CHEBI:18420"/>
    </ligand>
</feature>
<comment type="function">
    <text evidence="8">Transfers a GMP moiety from GTP to Mo-molybdopterin (Mo-MPT) cofactor (Moco or molybdenum cofactor) to form Mo-molybdopterin guanine dinucleotide (Mo-MGD) cofactor.</text>
</comment>
<keyword evidence="10" id="KW-0548">Nucleotidyltransferase</keyword>
<dbReference type="EMBL" id="JAQIBC010000004">
    <property type="protein sequence ID" value="MDM5264017.1"/>
    <property type="molecule type" value="Genomic_DNA"/>
</dbReference>
<dbReference type="Pfam" id="PF12804">
    <property type="entry name" value="NTP_transf_3"/>
    <property type="match status" value="1"/>
</dbReference>
<dbReference type="InterPro" id="IPR029044">
    <property type="entry name" value="Nucleotide-diphossugar_trans"/>
</dbReference>
<dbReference type="RefSeq" id="WP_289401953.1">
    <property type="nucleotide sequence ID" value="NZ_JAQIBC010000004.1"/>
</dbReference>
<evidence type="ECO:0000259" key="9">
    <source>
        <dbReference type="Pfam" id="PF12804"/>
    </source>
</evidence>
<dbReference type="SUPFAM" id="SSF53448">
    <property type="entry name" value="Nucleotide-diphospho-sugar transferases"/>
    <property type="match status" value="1"/>
</dbReference>
<protein>
    <recommendedName>
        <fullName evidence="8">Probable molybdenum cofactor guanylyltransferase</fullName>
        <shortName evidence="8">MoCo guanylyltransferase</shortName>
        <ecNumber evidence="8">2.7.7.77</ecNumber>
    </recommendedName>
    <alternativeName>
        <fullName evidence="8">GTP:molybdopterin guanylyltransferase</fullName>
    </alternativeName>
    <alternativeName>
        <fullName evidence="8">Mo-MPT guanylyltransferase</fullName>
    </alternativeName>
    <alternativeName>
        <fullName evidence="8">Molybdopterin guanylyltransferase</fullName>
    </alternativeName>
    <alternativeName>
        <fullName evidence="8">Molybdopterin-guanine dinucleotide synthase</fullName>
        <shortName evidence="8">MGD synthase</shortName>
    </alternativeName>
</protein>
<comment type="similarity">
    <text evidence="8">Belongs to the MobA family.</text>
</comment>
<keyword evidence="6 8" id="KW-0342">GTP-binding</keyword>
<reference evidence="10" key="1">
    <citation type="submission" date="2023-01" db="EMBL/GenBank/DDBJ databases">
        <title>Sulfurovum sp. XTW-4 genome assembly.</title>
        <authorList>
            <person name="Wang J."/>
        </authorList>
    </citation>
    <scope>NUCLEOTIDE SEQUENCE</scope>
    <source>
        <strain evidence="10">XTW-4</strain>
    </source>
</reference>
<keyword evidence="11" id="KW-1185">Reference proteome</keyword>
<keyword evidence="2 8" id="KW-0808">Transferase</keyword>
<feature type="binding site" evidence="8">
    <location>
        <position position="66"/>
    </location>
    <ligand>
        <name>GTP</name>
        <dbReference type="ChEBI" id="CHEBI:37565"/>
    </ligand>
</feature>
<sequence>MREVTTAVIFAGGRSSRMGEDKALLPFANYPTLTEFQLDKLRTLFDEVYISAKENKFDFDCRVIQDNYQESSPLVGLISVFETLQAEEIFILSVDAPFVGKEIIEKLLEQNESQFDVIVAQSPSGVQPLCGLYKRSVLPLAYTQLEKGNHRLGDLLRLANTHLVAFNEDGPFTNLNHPEEYQQALKRFKNH</sequence>
<evidence type="ECO:0000256" key="2">
    <source>
        <dbReference type="ARBA" id="ARBA00022679"/>
    </source>
</evidence>
<evidence type="ECO:0000256" key="5">
    <source>
        <dbReference type="ARBA" id="ARBA00022842"/>
    </source>
</evidence>
<keyword evidence="4 8" id="KW-0547">Nucleotide-binding</keyword>
<keyword evidence="3 8" id="KW-0479">Metal-binding</keyword>
<evidence type="ECO:0000256" key="3">
    <source>
        <dbReference type="ARBA" id="ARBA00022723"/>
    </source>
</evidence>
<evidence type="ECO:0000313" key="11">
    <source>
        <dbReference type="Proteomes" id="UP001169066"/>
    </source>
</evidence>
<comment type="domain">
    <text evidence="8">The N-terminal domain determines nucleotide recognition and specific binding, while the C-terminal domain determines the specific binding to the target protein.</text>
</comment>
<evidence type="ECO:0000256" key="6">
    <source>
        <dbReference type="ARBA" id="ARBA00023134"/>
    </source>
</evidence>
<dbReference type="CDD" id="cd02503">
    <property type="entry name" value="MobA"/>
    <property type="match status" value="1"/>
</dbReference>
<accession>A0ABT7QSF4</accession>
<dbReference type="Proteomes" id="UP001169066">
    <property type="component" value="Unassembled WGS sequence"/>
</dbReference>
<gene>
    <name evidence="8 10" type="primary">mobA</name>
    <name evidence="10" type="ORF">PF327_07370</name>
</gene>
<evidence type="ECO:0000256" key="8">
    <source>
        <dbReference type="HAMAP-Rule" id="MF_00316"/>
    </source>
</evidence>
<feature type="binding site" evidence="8">
    <location>
        <position position="95"/>
    </location>
    <ligand>
        <name>GTP</name>
        <dbReference type="ChEBI" id="CHEBI:37565"/>
    </ligand>
</feature>
<dbReference type="InterPro" id="IPR025877">
    <property type="entry name" value="MobA-like_NTP_Trfase"/>
</dbReference>
<feature type="binding site" evidence="8">
    <location>
        <begin position="10"/>
        <end position="12"/>
    </location>
    <ligand>
        <name>GTP</name>
        <dbReference type="ChEBI" id="CHEBI:37565"/>
    </ligand>
</feature>
<comment type="caution">
    <text evidence="8">Lacks conserved residue(s) required for the propagation of feature annotation.</text>
</comment>
<comment type="subcellular location">
    <subcellularLocation>
        <location evidence="8">Cytoplasm</location>
    </subcellularLocation>
</comment>
<dbReference type="InterPro" id="IPR013482">
    <property type="entry name" value="Molybde_CF_guanTrfase"/>
</dbReference>
<evidence type="ECO:0000313" key="10">
    <source>
        <dbReference type="EMBL" id="MDM5264017.1"/>
    </source>
</evidence>
<dbReference type="PANTHER" id="PTHR19136:SF81">
    <property type="entry name" value="MOLYBDENUM COFACTOR GUANYLYLTRANSFERASE"/>
    <property type="match status" value="1"/>
</dbReference>
<evidence type="ECO:0000256" key="1">
    <source>
        <dbReference type="ARBA" id="ARBA00022490"/>
    </source>
</evidence>
<comment type="cofactor">
    <cofactor evidence="8">
        <name>Mg(2+)</name>
        <dbReference type="ChEBI" id="CHEBI:18420"/>
    </cofactor>
</comment>
<evidence type="ECO:0000256" key="4">
    <source>
        <dbReference type="ARBA" id="ARBA00022741"/>
    </source>
</evidence>
<dbReference type="Gene3D" id="3.90.550.10">
    <property type="entry name" value="Spore Coat Polysaccharide Biosynthesis Protein SpsA, Chain A"/>
    <property type="match status" value="1"/>
</dbReference>
<keyword evidence="5 8" id="KW-0460">Magnesium</keyword>